<accession>A0ABN8XZ72</accession>
<name>A0ABN8XZ72_RANTA</name>
<keyword evidence="3" id="KW-1185">Reference proteome</keyword>
<gene>
    <name evidence="2" type="ORF">MRATA1EN1_LOCUS3620</name>
</gene>
<protein>
    <submittedName>
        <fullName evidence="2">Uncharacterized protein</fullName>
    </submittedName>
</protein>
<reference evidence="2" key="1">
    <citation type="submission" date="2023-04" db="EMBL/GenBank/DDBJ databases">
        <authorList>
            <consortium name="ELIXIR-Norway"/>
        </authorList>
    </citation>
    <scope>NUCLEOTIDE SEQUENCE [LARGE SCALE GENOMIC DNA]</scope>
</reference>
<dbReference type="EMBL" id="OX459947">
    <property type="protein sequence ID" value="CAI9154658.1"/>
    <property type="molecule type" value="Genomic_DNA"/>
</dbReference>
<evidence type="ECO:0000313" key="3">
    <source>
        <dbReference type="Proteomes" id="UP001176941"/>
    </source>
</evidence>
<feature type="compositionally biased region" description="Pro residues" evidence="1">
    <location>
        <begin position="129"/>
        <end position="140"/>
    </location>
</feature>
<feature type="compositionally biased region" description="Low complexity" evidence="1">
    <location>
        <begin position="105"/>
        <end position="115"/>
    </location>
</feature>
<evidence type="ECO:0000313" key="2">
    <source>
        <dbReference type="EMBL" id="CAI9154658.1"/>
    </source>
</evidence>
<organism evidence="2 3">
    <name type="scientific">Rangifer tarandus platyrhynchus</name>
    <name type="common">Svalbard reindeer</name>
    <dbReference type="NCBI Taxonomy" id="3082113"/>
    <lineage>
        <taxon>Eukaryota</taxon>
        <taxon>Metazoa</taxon>
        <taxon>Chordata</taxon>
        <taxon>Craniata</taxon>
        <taxon>Vertebrata</taxon>
        <taxon>Euteleostomi</taxon>
        <taxon>Mammalia</taxon>
        <taxon>Eutheria</taxon>
        <taxon>Laurasiatheria</taxon>
        <taxon>Artiodactyla</taxon>
        <taxon>Ruminantia</taxon>
        <taxon>Pecora</taxon>
        <taxon>Cervidae</taxon>
        <taxon>Odocoileinae</taxon>
        <taxon>Rangifer</taxon>
    </lineage>
</organism>
<dbReference type="Proteomes" id="UP001176941">
    <property type="component" value="Chromosome 11"/>
</dbReference>
<sequence>MLGESDRFPTSFGSSLPGGALRTGGSLRFPPLPAACGLLATLRDPGGEKKSSPRRESSTPAWVPRRQLAPAFGDTRRDRHAGPATEAPLQPAPRAGGGPGRVGRVGRSGPLLLPPNLAGSQEAVLVGNQPPPPPSERPIG</sequence>
<evidence type="ECO:0000256" key="1">
    <source>
        <dbReference type="SAM" id="MobiDB-lite"/>
    </source>
</evidence>
<feature type="region of interest" description="Disordered" evidence="1">
    <location>
        <begin position="1"/>
        <end position="28"/>
    </location>
</feature>
<feature type="compositionally biased region" description="Basic and acidic residues" evidence="1">
    <location>
        <begin position="45"/>
        <end position="57"/>
    </location>
</feature>
<proteinExistence type="predicted"/>
<feature type="region of interest" description="Disordered" evidence="1">
    <location>
        <begin position="40"/>
        <end position="140"/>
    </location>
</feature>